<protein>
    <submittedName>
        <fullName evidence="1">Unannotated protein</fullName>
    </submittedName>
</protein>
<name>A0A6J7C3A6_9ZZZZ</name>
<reference evidence="1" key="1">
    <citation type="submission" date="2020-05" db="EMBL/GenBank/DDBJ databases">
        <authorList>
            <person name="Chiriac C."/>
            <person name="Salcher M."/>
            <person name="Ghai R."/>
            <person name="Kavagutti S V."/>
        </authorList>
    </citation>
    <scope>NUCLEOTIDE SEQUENCE</scope>
</reference>
<dbReference type="AlphaFoldDB" id="A0A6J7C3A6"/>
<sequence>MGAFCLELHHDDNRDDDLVLIESQQCVRVREKHGRIEDVGADVSGRVGCRADTRNRHRGLPLCGPAGRRPEYFDAKPART</sequence>
<accession>A0A6J7C3A6</accession>
<organism evidence="1">
    <name type="scientific">freshwater metagenome</name>
    <dbReference type="NCBI Taxonomy" id="449393"/>
    <lineage>
        <taxon>unclassified sequences</taxon>
        <taxon>metagenomes</taxon>
        <taxon>ecological metagenomes</taxon>
    </lineage>
</organism>
<gene>
    <name evidence="1" type="ORF">UFOPK3268_01699</name>
</gene>
<dbReference type="EMBL" id="CAFBIZ010000279">
    <property type="protein sequence ID" value="CAB4852556.1"/>
    <property type="molecule type" value="Genomic_DNA"/>
</dbReference>
<proteinExistence type="predicted"/>
<evidence type="ECO:0000313" key="1">
    <source>
        <dbReference type="EMBL" id="CAB4852556.1"/>
    </source>
</evidence>